<dbReference type="SMART" id="SM00913">
    <property type="entry name" value="IBN_N"/>
    <property type="match status" value="1"/>
</dbReference>
<evidence type="ECO:0000256" key="1">
    <source>
        <dbReference type="ARBA" id="ARBA00004123"/>
    </source>
</evidence>
<feature type="repeat" description="HEAT" evidence="8">
    <location>
        <begin position="182"/>
        <end position="220"/>
    </location>
</feature>
<dbReference type="Pfam" id="PF03810">
    <property type="entry name" value="IBN_N"/>
    <property type="match status" value="1"/>
</dbReference>
<sequence length="1174" mass="125842">MDPNFVTGLHALLVQSTMSDTVQLKAATAQLNRDYYKNPACISALAQILASSPEIAIRQLSAIELRKRVSQRDYALWIALPQPEREQLKEKLPQVVLNEASKPVRQASARVVAALASHELGLGTWPALLPLLEQCCTSNTVAHREVGSFLLFALLEDGLLSLEGFVVAQPSPDTLSPIMQTLFTLLRGLIADPESADVRVTAVRALGEVAGYMEPDKAVEVATYQALLPAMLKVLESELADAREDGVKKVLDVFETLLVLDVPILSANHVPLLVEFFLKAGGEESREPDLRVMALNALGWSIKYKKSKIQSTNLAPGLLNGLLPIVASLTQSEQAELDGTAGDDDGDDDLEDSPSRTALRIIDTIATVLPPSQVIPPLLQIATAYMADPSRDKRRAALLALGVSVEGCSEYMGSAPASGASGSGSGQSLLDSQVWPLVEAGLRDGDSAVRRAACTSVGCLCEWLEEACTSRHATLLPALMTLAGRGQRTQREACVALDAFLEVLPEDIIGGYLAELLTALIGLLEDDASSAGASDRQRKARTKVKSTVVGAIGSAAHAAKGKFVQYFEETMRRMEPFLILGKNQTEETTPVYEAEVELRGIAMDAVGTFSEAVGKDTFRPYLPQMMRQAFEGLEMGSARLRECSFLFFGVMARVFGEEFALGGKEQGGEGWLAGAVAALVKSLQQEEKNDGGLGEDAKVAAELFGTGEVSSKSAAGPSTPAKKAPGATDTEADVDVEDLDGEEGDAVLEVNSAIAVEKEIAADTVGTLFAATGVHFLPYVEQCVLELIQLLDHYYEGIRKSSVESILEIVRTFNSLGEPVEWAPGLPGKEGTGALHKNVKDLVGHCLPALLELYESEDDKSVVSTLCVGLAETINSLGPAFLEGRLDVISDIAIQILEQKALCQQDPDQDEDDEPLEDQAEFDSVLISSADDLVASLANVLGGDFTTAFQRFFPLISKFYKKGRSLSDRSSAIGCLAEIISGMKGAISPSTQPLLELFYQALSDEADEVQSNAAFATGLLVEHSTVDLTPQYMHLLQALRPLFDVPSDATAQRLTGRDNAVGAVSRLIARNTAAVPLGQVLPPLLAALPLRHDFLENRPLFRCIFHLFRVAPQELVPYLDQLLPVFAHVLNPETSEDQLGTETRAELLNLVTALNGQDPAKVQAAGLGPFVQGA</sequence>
<organism evidence="11 12">
    <name type="scientific">Schizopora paradoxa</name>
    <dbReference type="NCBI Taxonomy" id="27342"/>
    <lineage>
        <taxon>Eukaryota</taxon>
        <taxon>Fungi</taxon>
        <taxon>Dikarya</taxon>
        <taxon>Basidiomycota</taxon>
        <taxon>Agaricomycotina</taxon>
        <taxon>Agaricomycetes</taxon>
        <taxon>Hymenochaetales</taxon>
        <taxon>Schizoporaceae</taxon>
        <taxon>Schizopora</taxon>
    </lineage>
</organism>
<accession>A0A0H2RPF7</accession>
<dbReference type="GO" id="GO:0006606">
    <property type="term" value="P:protein import into nucleus"/>
    <property type="evidence" value="ECO:0007669"/>
    <property type="project" value="InterPro"/>
</dbReference>
<evidence type="ECO:0000256" key="5">
    <source>
        <dbReference type="ARBA" id="ARBA00022737"/>
    </source>
</evidence>
<dbReference type="Proteomes" id="UP000053477">
    <property type="component" value="Unassembled WGS sequence"/>
</dbReference>
<evidence type="ECO:0000313" key="11">
    <source>
        <dbReference type="EMBL" id="KLO13870.1"/>
    </source>
</evidence>
<keyword evidence="6" id="KW-0653">Protein transport</keyword>
<dbReference type="SUPFAM" id="SSF48371">
    <property type="entry name" value="ARM repeat"/>
    <property type="match status" value="2"/>
</dbReference>
<dbReference type="Pfam" id="PF25780">
    <property type="entry name" value="TPR_IPO5"/>
    <property type="match status" value="1"/>
</dbReference>
<feature type="compositionally biased region" description="Acidic residues" evidence="9">
    <location>
        <begin position="341"/>
        <end position="352"/>
    </location>
</feature>
<keyword evidence="4" id="KW-0963">Cytoplasm</keyword>
<evidence type="ECO:0000259" key="10">
    <source>
        <dbReference type="PROSITE" id="PS50166"/>
    </source>
</evidence>
<dbReference type="InterPro" id="IPR016024">
    <property type="entry name" value="ARM-type_fold"/>
</dbReference>
<feature type="domain" description="Importin N-terminal" evidence="10">
    <location>
        <begin position="27"/>
        <end position="98"/>
    </location>
</feature>
<dbReference type="AlphaFoldDB" id="A0A0H2RPF7"/>
<feature type="region of interest" description="Disordered" evidence="9">
    <location>
        <begin position="709"/>
        <end position="732"/>
    </location>
</feature>
<evidence type="ECO:0000256" key="9">
    <source>
        <dbReference type="SAM" id="MobiDB-lite"/>
    </source>
</evidence>
<dbReference type="InterPro" id="IPR001494">
    <property type="entry name" value="Importin-beta_N"/>
</dbReference>
<dbReference type="PANTHER" id="PTHR10527">
    <property type="entry name" value="IMPORTIN BETA"/>
    <property type="match status" value="1"/>
</dbReference>
<dbReference type="Gene3D" id="1.25.10.10">
    <property type="entry name" value="Leucine-rich Repeat Variant"/>
    <property type="match status" value="2"/>
</dbReference>
<evidence type="ECO:0000313" key="12">
    <source>
        <dbReference type="Proteomes" id="UP000053477"/>
    </source>
</evidence>
<dbReference type="InterPro" id="IPR011989">
    <property type="entry name" value="ARM-like"/>
</dbReference>
<evidence type="ECO:0000256" key="2">
    <source>
        <dbReference type="ARBA" id="ARBA00004496"/>
    </source>
</evidence>
<evidence type="ECO:0000256" key="8">
    <source>
        <dbReference type="PROSITE-ProRule" id="PRU00103"/>
    </source>
</evidence>
<dbReference type="FunCoup" id="A0A0H2RPF7">
    <property type="interactions" value="606"/>
</dbReference>
<dbReference type="EMBL" id="KQ085952">
    <property type="protein sequence ID" value="KLO13870.1"/>
    <property type="molecule type" value="Genomic_DNA"/>
</dbReference>
<dbReference type="InParanoid" id="A0A0H2RPF7"/>
<dbReference type="InterPro" id="IPR040122">
    <property type="entry name" value="Importin_beta"/>
</dbReference>
<gene>
    <name evidence="11" type="ORF">SCHPADRAFT_903747</name>
</gene>
<proteinExistence type="predicted"/>
<dbReference type="GO" id="GO:0005737">
    <property type="term" value="C:cytoplasm"/>
    <property type="evidence" value="ECO:0007669"/>
    <property type="project" value="UniProtKB-SubCell"/>
</dbReference>
<keyword evidence="12" id="KW-1185">Reference proteome</keyword>
<keyword evidence="3" id="KW-0813">Transport</keyword>
<dbReference type="InterPro" id="IPR057672">
    <property type="entry name" value="TPR_IPO4/5"/>
</dbReference>
<dbReference type="GO" id="GO:0031267">
    <property type="term" value="F:small GTPase binding"/>
    <property type="evidence" value="ECO:0007669"/>
    <property type="project" value="InterPro"/>
</dbReference>
<name>A0A0H2RPF7_9AGAM</name>
<dbReference type="STRING" id="27342.A0A0H2RPF7"/>
<dbReference type="InterPro" id="IPR021133">
    <property type="entry name" value="HEAT_type_2"/>
</dbReference>
<evidence type="ECO:0000256" key="6">
    <source>
        <dbReference type="ARBA" id="ARBA00022927"/>
    </source>
</evidence>
<dbReference type="PROSITE" id="PS50166">
    <property type="entry name" value="IMPORTIN_B_NT"/>
    <property type="match status" value="1"/>
</dbReference>
<keyword evidence="7" id="KW-0539">Nucleus</keyword>
<keyword evidence="5" id="KW-0677">Repeat</keyword>
<evidence type="ECO:0000256" key="4">
    <source>
        <dbReference type="ARBA" id="ARBA00022490"/>
    </source>
</evidence>
<dbReference type="PROSITE" id="PS50077">
    <property type="entry name" value="HEAT_REPEAT"/>
    <property type="match status" value="1"/>
</dbReference>
<protein>
    <submittedName>
        <fullName evidence="11">ARM repeat-containing protein</fullName>
    </submittedName>
</protein>
<reference evidence="11 12" key="1">
    <citation type="submission" date="2015-04" db="EMBL/GenBank/DDBJ databases">
        <title>Complete genome sequence of Schizopora paradoxa KUC8140, a cosmopolitan wood degrader in East Asia.</title>
        <authorList>
            <consortium name="DOE Joint Genome Institute"/>
            <person name="Min B."/>
            <person name="Park H."/>
            <person name="Jang Y."/>
            <person name="Kim J.-J."/>
            <person name="Kim K.H."/>
            <person name="Pangilinan J."/>
            <person name="Lipzen A."/>
            <person name="Riley R."/>
            <person name="Grigoriev I.V."/>
            <person name="Spatafora J.W."/>
            <person name="Choi I.-G."/>
        </authorList>
    </citation>
    <scope>NUCLEOTIDE SEQUENCE [LARGE SCALE GENOMIC DNA]</scope>
    <source>
        <strain evidence="11 12">KUC8140</strain>
    </source>
</reference>
<dbReference type="OrthoDB" id="7862313at2759"/>
<evidence type="ECO:0000256" key="7">
    <source>
        <dbReference type="ARBA" id="ARBA00023242"/>
    </source>
</evidence>
<comment type="subcellular location">
    <subcellularLocation>
        <location evidence="2">Cytoplasm</location>
    </subcellularLocation>
    <subcellularLocation>
        <location evidence="1">Nucleus</location>
    </subcellularLocation>
</comment>
<feature type="region of interest" description="Disordered" evidence="9">
    <location>
        <begin position="334"/>
        <end position="354"/>
    </location>
</feature>
<evidence type="ECO:0000256" key="3">
    <source>
        <dbReference type="ARBA" id="ARBA00022448"/>
    </source>
</evidence>